<dbReference type="SUPFAM" id="SSF69572">
    <property type="entry name" value="Activating enzymes of the ubiquitin-like proteins"/>
    <property type="match status" value="1"/>
</dbReference>
<dbReference type="PANTHER" id="PTHR43267:SF1">
    <property type="entry name" value="TRNA THREONYLCARBAMOYLADENOSINE DEHYDRATASE"/>
    <property type="match status" value="1"/>
</dbReference>
<evidence type="ECO:0000259" key="1">
    <source>
        <dbReference type="Pfam" id="PF00899"/>
    </source>
</evidence>
<dbReference type="EMBL" id="JASVDS010000006">
    <property type="protein sequence ID" value="MDL5034004.1"/>
    <property type="molecule type" value="Genomic_DNA"/>
</dbReference>
<dbReference type="Pfam" id="PF00899">
    <property type="entry name" value="ThiF"/>
    <property type="match status" value="1"/>
</dbReference>
<keyword evidence="2" id="KW-0548">Nucleotidyltransferase</keyword>
<keyword evidence="3" id="KW-1185">Reference proteome</keyword>
<protein>
    <submittedName>
        <fullName evidence="2">ThiF family adenylyltransferase</fullName>
    </submittedName>
</protein>
<gene>
    <name evidence="2" type="ORF">QRD43_19015</name>
</gene>
<name>A0ABT7LMH8_9BURK</name>
<dbReference type="GO" id="GO:0016779">
    <property type="term" value="F:nucleotidyltransferase activity"/>
    <property type="evidence" value="ECO:0007669"/>
    <property type="project" value="UniProtKB-KW"/>
</dbReference>
<dbReference type="InterPro" id="IPR000594">
    <property type="entry name" value="ThiF_NAD_FAD-bd"/>
</dbReference>
<dbReference type="CDD" id="cd01483">
    <property type="entry name" value="E1_enzyme_family"/>
    <property type="match status" value="1"/>
</dbReference>
<organism evidence="2 3">
    <name type="scientific">Roseateles subflavus</name>
    <dbReference type="NCBI Taxonomy" id="3053353"/>
    <lineage>
        <taxon>Bacteria</taxon>
        <taxon>Pseudomonadati</taxon>
        <taxon>Pseudomonadota</taxon>
        <taxon>Betaproteobacteria</taxon>
        <taxon>Burkholderiales</taxon>
        <taxon>Sphaerotilaceae</taxon>
        <taxon>Roseateles</taxon>
    </lineage>
</organism>
<feature type="domain" description="THIF-type NAD/FAD binding fold" evidence="1">
    <location>
        <begin position="14"/>
        <end position="261"/>
    </location>
</feature>
<dbReference type="NCBIfam" id="NF006077">
    <property type="entry name" value="PRK08223.1"/>
    <property type="match status" value="1"/>
</dbReference>
<proteinExistence type="predicted"/>
<reference evidence="2 3" key="1">
    <citation type="submission" date="2023-06" db="EMBL/GenBank/DDBJ databases">
        <title>Pelomonas sp. APW6 16S ribosomal RNA gene genome sequencing and assembly.</title>
        <authorList>
            <person name="Woo H."/>
        </authorList>
    </citation>
    <scope>NUCLEOTIDE SEQUENCE [LARGE SCALE GENOMIC DNA]</scope>
    <source>
        <strain evidence="2 3">APW6</strain>
    </source>
</reference>
<evidence type="ECO:0000313" key="2">
    <source>
        <dbReference type="EMBL" id="MDL5034004.1"/>
    </source>
</evidence>
<comment type="caution">
    <text evidence="2">The sequence shown here is derived from an EMBL/GenBank/DDBJ whole genome shotgun (WGS) entry which is preliminary data.</text>
</comment>
<evidence type="ECO:0000313" key="3">
    <source>
        <dbReference type="Proteomes" id="UP001238603"/>
    </source>
</evidence>
<accession>A0ABT7LMH8</accession>
<sequence>MQDQSGFDYDKAFSRNIGWVTEAEQAKLRRSTVAIAGQGGVGGAHALTLARLGIGAFRLADFDEFEVHNFNRQVGSSMDSIGRPKVEVMAEMVRGINPEADVRSFGEGVTQANVAAFLEGVDVYVDGIDFFAVDARRLLFAECARRGIPALTAAPLGMGVALLYFKPGAMTFEDYFKVEGQSRQEQYARFIAGLSPAMLQRPYLVEPLAVNFAERKGPSTMMACDLCAGVMGTSVLKVLLGRGDLRPAPWAMQFDAFRQKLSFTWRPGGNANPLQKLLMMFIRPVLRGTNS</sequence>
<dbReference type="InterPro" id="IPR035985">
    <property type="entry name" value="Ubiquitin-activating_enz"/>
</dbReference>
<dbReference type="Gene3D" id="3.40.50.720">
    <property type="entry name" value="NAD(P)-binding Rossmann-like Domain"/>
    <property type="match status" value="1"/>
</dbReference>
<dbReference type="Proteomes" id="UP001238603">
    <property type="component" value="Unassembled WGS sequence"/>
</dbReference>
<dbReference type="PANTHER" id="PTHR43267">
    <property type="entry name" value="TRNA THREONYLCARBAMOYLADENOSINE DEHYDRATASE"/>
    <property type="match status" value="1"/>
</dbReference>
<dbReference type="InterPro" id="IPR045886">
    <property type="entry name" value="ThiF/MoeB/HesA"/>
</dbReference>
<keyword evidence="2" id="KW-0808">Transferase</keyword>